<evidence type="ECO:0000256" key="1">
    <source>
        <dbReference type="SAM" id="SignalP"/>
    </source>
</evidence>
<evidence type="ECO:0000313" key="2">
    <source>
        <dbReference type="EMBL" id="GFQ78421.1"/>
    </source>
</evidence>
<dbReference type="EMBL" id="BMAO01021909">
    <property type="protein sequence ID" value="GFQ78421.1"/>
    <property type="molecule type" value="Genomic_DNA"/>
</dbReference>
<comment type="caution">
    <text evidence="2">The sequence shown here is derived from an EMBL/GenBank/DDBJ whole genome shotgun (WGS) entry which is preliminary data.</text>
</comment>
<dbReference type="AlphaFoldDB" id="A0A8X6KN91"/>
<keyword evidence="3" id="KW-1185">Reference proteome</keyword>
<keyword evidence="1" id="KW-0732">Signal</keyword>
<feature type="signal peptide" evidence="1">
    <location>
        <begin position="1"/>
        <end position="20"/>
    </location>
</feature>
<name>A0A8X6KN91_TRICU</name>
<dbReference type="Proteomes" id="UP000887116">
    <property type="component" value="Unassembled WGS sequence"/>
</dbReference>
<sequence>MKKTLVCVLLMLSVFVLISGQEDANTGRVMRRPPAINRCCLYGWYDCCGYLFGYRYGILPPQDPNYPPIPVPIANPLINNYIV</sequence>
<protein>
    <submittedName>
        <fullName evidence="2">Uncharacterized protein</fullName>
    </submittedName>
</protein>
<proteinExistence type="predicted"/>
<feature type="chain" id="PRO_5036491173" evidence="1">
    <location>
        <begin position="21"/>
        <end position="83"/>
    </location>
</feature>
<accession>A0A8X6KN91</accession>
<evidence type="ECO:0000313" key="3">
    <source>
        <dbReference type="Proteomes" id="UP000887116"/>
    </source>
</evidence>
<gene>
    <name evidence="2" type="primary">AVEN_236359_1</name>
    <name evidence="2" type="ORF">TNCT_281031</name>
</gene>
<organism evidence="2 3">
    <name type="scientific">Trichonephila clavata</name>
    <name type="common">Joro spider</name>
    <name type="synonym">Nephila clavata</name>
    <dbReference type="NCBI Taxonomy" id="2740835"/>
    <lineage>
        <taxon>Eukaryota</taxon>
        <taxon>Metazoa</taxon>
        <taxon>Ecdysozoa</taxon>
        <taxon>Arthropoda</taxon>
        <taxon>Chelicerata</taxon>
        <taxon>Arachnida</taxon>
        <taxon>Araneae</taxon>
        <taxon>Araneomorphae</taxon>
        <taxon>Entelegynae</taxon>
        <taxon>Araneoidea</taxon>
        <taxon>Nephilidae</taxon>
        <taxon>Trichonephila</taxon>
    </lineage>
</organism>
<reference evidence="2" key="1">
    <citation type="submission" date="2020-07" db="EMBL/GenBank/DDBJ databases">
        <title>Multicomponent nature underlies the extraordinary mechanical properties of spider dragline silk.</title>
        <authorList>
            <person name="Kono N."/>
            <person name="Nakamura H."/>
            <person name="Mori M."/>
            <person name="Yoshida Y."/>
            <person name="Ohtoshi R."/>
            <person name="Malay A.D."/>
            <person name="Moran D.A.P."/>
            <person name="Tomita M."/>
            <person name="Numata K."/>
            <person name="Arakawa K."/>
        </authorList>
    </citation>
    <scope>NUCLEOTIDE SEQUENCE</scope>
</reference>
<dbReference type="OrthoDB" id="6437100at2759"/>